<dbReference type="Proteomes" id="UP001060215">
    <property type="component" value="Chromosome 10"/>
</dbReference>
<sequence length="106" mass="11807">MFDDALGLFQAMPERNVVSWNAMIGGHSQTGHNEEAVNLFVEMLREGFVPSQSTFPCAMSAAANIAALGMGRSFHACAIKFFLGPLWHVCCQFSGQFLRKMWKYGR</sequence>
<evidence type="ECO:0000313" key="1">
    <source>
        <dbReference type="EMBL" id="KAI7996392.1"/>
    </source>
</evidence>
<evidence type="ECO:0000313" key="2">
    <source>
        <dbReference type="Proteomes" id="UP001060215"/>
    </source>
</evidence>
<reference evidence="1 2" key="1">
    <citation type="journal article" date="2022" name="Plant J.">
        <title>Chromosome-level genome of Camellia lanceoleosa provides a valuable resource for understanding genome evolution and self-incompatibility.</title>
        <authorList>
            <person name="Gong W."/>
            <person name="Xiao S."/>
            <person name="Wang L."/>
            <person name="Liao Z."/>
            <person name="Chang Y."/>
            <person name="Mo W."/>
            <person name="Hu G."/>
            <person name="Li W."/>
            <person name="Zhao G."/>
            <person name="Zhu H."/>
            <person name="Hu X."/>
            <person name="Ji K."/>
            <person name="Xiang X."/>
            <person name="Song Q."/>
            <person name="Yuan D."/>
            <person name="Jin S."/>
            <person name="Zhang L."/>
        </authorList>
    </citation>
    <scope>NUCLEOTIDE SEQUENCE [LARGE SCALE GENOMIC DNA]</scope>
    <source>
        <strain evidence="1">SQ_2022a</strain>
    </source>
</reference>
<keyword evidence="2" id="KW-1185">Reference proteome</keyword>
<protein>
    <submittedName>
        <fullName evidence="1">Pentatricopeptide repeat-containing protein</fullName>
    </submittedName>
</protein>
<organism evidence="1 2">
    <name type="scientific">Camellia lanceoleosa</name>
    <dbReference type="NCBI Taxonomy" id="1840588"/>
    <lineage>
        <taxon>Eukaryota</taxon>
        <taxon>Viridiplantae</taxon>
        <taxon>Streptophyta</taxon>
        <taxon>Embryophyta</taxon>
        <taxon>Tracheophyta</taxon>
        <taxon>Spermatophyta</taxon>
        <taxon>Magnoliopsida</taxon>
        <taxon>eudicotyledons</taxon>
        <taxon>Gunneridae</taxon>
        <taxon>Pentapetalae</taxon>
        <taxon>asterids</taxon>
        <taxon>Ericales</taxon>
        <taxon>Theaceae</taxon>
        <taxon>Camellia</taxon>
    </lineage>
</organism>
<dbReference type="EMBL" id="CM045767">
    <property type="protein sequence ID" value="KAI7996392.1"/>
    <property type="molecule type" value="Genomic_DNA"/>
</dbReference>
<gene>
    <name evidence="1" type="ORF">LOK49_LG10G01891</name>
</gene>
<name>A0ACC0G7E6_9ERIC</name>
<comment type="caution">
    <text evidence="1">The sequence shown here is derived from an EMBL/GenBank/DDBJ whole genome shotgun (WGS) entry which is preliminary data.</text>
</comment>
<proteinExistence type="predicted"/>
<accession>A0ACC0G7E6</accession>